<dbReference type="RefSeq" id="XP_044548394.1">
    <property type="nucleotide sequence ID" value="XM_044695029.1"/>
</dbReference>
<comment type="caution">
    <text evidence="2">The sequence shown here is derived from an EMBL/GenBank/DDBJ whole genome shotgun (WGS) entry which is preliminary data.</text>
</comment>
<accession>A0AA88KKK9</accession>
<dbReference type="InterPro" id="IPR036047">
    <property type="entry name" value="F-box-like_dom_sf"/>
</dbReference>
<dbReference type="EMBL" id="PYSW02000023">
    <property type="protein sequence ID" value="KAG2382715.1"/>
    <property type="molecule type" value="Genomic_DNA"/>
</dbReference>
<dbReference type="SUPFAM" id="SSF48452">
    <property type="entry name" value="TPR-like"/>
    <property type="match status" value="1"/>
</dbReference>
<dbReference type="AlphaFoldDB" id="A0AA88KKK9"/>
<dbReference type="GeneID" id="68097750"/>
<evidence type="ECO:0008006" key="4">
    <source>
        <dbReference type="Google" id="ProtNLM"/>
    </source>
</evidence>
<organism evidence="2 3">
    <name type="scientific">Naegleria lovaniensis</name>
    <name type="common">Amoeba</name>
    <dbReference type="NCBI Taxonomy" id="51637"/>
    <lineage>
        <taxon>Eukaryota</taxon>
        <taxon>Discoba</taxon>
        <taxon>Heterolobosea</taxon>
        <taxon>Tetramitia</taxon>
        <taxon>Eutetramitia</taxon>
        <taxon>Vahlkampfiidae</taxon>
        <taxon>Naegleria</taxon>
    </lineage>
</organism>
<evidence type="ECO:0000313" key="3">
    <source>
        <dbReference type="Proteomes" id="UP000816034"/>
    </source>
</evidence>
<name>A0AA88KKK9_NAELO</name>
<feature type="region of interest" description="Disordered" evidence="1">
    <location>
        <begin position="39"/>
        <end position="64"/>
    </location>
</feature>
<feature type="compositionally biased region" description="Polar residues" evidence="1">
    <location>
        <begin position="1"/>
        <end position="17"/>
    </location>
</feature>
<feature type="compositionally biased region" description="Low complexity" evidence="1">
    <location>
        <begin position="48"/>
        <end position="64"/>
    </location>
</feature>
<feature type="region of interest" description="Disordered" evidence="1">
    <location>
        <begin position="1"/>
        <end position="23"/>
    </location>
</feature>
<dbReference type="SUPFAM" id="SSF81383">
    <property type="entry name" value="F-box domain"/>
    <property type="match status" value="1"/>
</dbReference>
<dbReference type="Proteomes" id="UP000816034">
    <property type="component" value="Unassembled WGS sequence"/>
</dbReference>
<sequence length="545" mass="64054">MMMMNTLNPGMNNPTWQDESKRAAKKGFPSIKIRLDQELLSSRTPNNSSSPLLEPDHSSPSSSLQQQHQTFPAIIYHSCSSPESTLKIQTIKNAQNTTSVHLCRDVIHIICSFLSDRELWLCARYINSAFHDESLRNDVWKKLYLNKYRSVLDPTEVIIHREARDDHTEWWKLFMEREIWSQFRFSTKEKENFLLQEEFCELFQSSLAQFGPCETYYLRIIAFKNLAVKHGFLFYNDAFFHGPKFGWHSFLKVGAASCHSIPRVDIESILLLGKRILHEYSLKLDVSLNLPDTPTCMNQILISILYILVQAYSIIGEFSKVIVYCCEIIERTRKAEHCTILCKLLNRLRFYRGYSLFRMGQFTQARKDLRTHLEYLQWPKCDEELRNPHSIGHLLNVYYTLMMNEIQSRNVEAACEYFKMFLGQCLVMDSIEQYTSCSSNFSSNCLEMFTQIENEILSQHKHDLWEKINSTFPSLPYLPLAEHFYEKRRWKFAKHLFQQFESVSFAHNNTSRMSLEDKSVFTQQIAHAKRRISQINAMLTMAKVF</sequence>
<proteinExistence type="predicted"/>
<gene>
    <name evidence="2" type="ORF">C9374_005295</name>
</gene>
<dbReference type="InterPro" id="IPR011990">
    <property type="entry name" value="TPR-like_helical_dom_sf"/>
</dbReference>
<dbReference type="Gene3D" id="1.25.40.10">
    <property type="entry name" value="Tetratricopeptide repeat domain"/>
    <property type="match status" value="1"/>
</dbReference>
<evidence type="ECO:0000313" key="2">
    <source>
        <dbReference type="EMBL" id="KAG2382715.1"/>
    </source>
</evidence>
<reference evidence="2 3" key="1">
    <citation type="journal article" date="2018" name="BMC Genomics">
        <title>The genome of Naegleria lovaniensis, the basis for a comparative approach to unravel pathogenicity factors of the human pathogenic amoeba N. fowleri.</title>
        <authorList>
            <person name="Liechti N."/>
            <person name="Schurch N."/>
            <person name="Bruggmann R."/>
            <person name="Wittwer M."/>
        </authorList>
    </citation>
    <scope>NUCLEOTIDE SEQUENCE [LARGE SCALE GENOMIC DNA]</scope>
    <source>
        <strain evidence="2 3">ATCC 30569</strain>
    </source>
</reference>
<protein>
    <recommendedName>
        <fullName evidence="4">F-box domain-containing protein</fullName>
    </recommendedName>
</protein>
<evidence type="ECO:0000256" key="1">
    <source>
        <dbReference type="SAM" id="MobiDB-lite"/>
    </source>
</evidence>
<keyword evidence="3" id="KW-1185">Reference proteome</keyword>